<dbReference type="EMBL" id="SNRY01000313">
    <property type="protein sequence ID" value="KAA6342652.1"/>
    <property type="molecule type" value="Genomic_DNA"/>
</dbReference>
<name>A0A5J4SAA2_9ZZZZ</name>
<reference evidence="1" key="1">
    <citation type="submission" date="2019-03" db="EMBL/GenBank/DDBJ databases">
        <title>Single cell metagenomics reveals metabolic interactions within the superorganism composed of flagellate Streblomastix strix and complex community of Bacteroidetes bacteria on its surface.</title>
        <authorList>
            <person name="Treitli S.C."/>
            <person name="Kolisko M."/>
            <person name="Husnik F."/>
            <person name="Keeling P."/>
            <person name="Hampl V."/>
        </authorList>
    </citation>
    <scope>NUCLEOTIDE SEQUENCE</scope>
    <source>
        <strain evidence="1">STM</strain>
    </source>
</reference>
<protein>
    <submittedName>
        <fullName evidence="1">Uncharacterized protein</fullName>
    </submittedName>
</protein>
<evidence type="ECO:0000313" key="1">
    <source>
        <dbReference type="EMBL" id="KAA6342652.1"/>
    </source>
</evidence>
<dbReference type="AlphaFoldDB" id="A0A5J4SAA2"/>
<gene>
    <name evidence="1" type="ORF">EZS27_009624</name>
</gene>
<proteinExistence type="predicted"/>
<accession>A0A5J4SAA2</accession>
<organism evidence="1">
    <name type="scientific">termite gut metagenome</name>
    <dbReference type="NCBI Taxonomy" id="433724"/>
    <lineage>
        <taxon>unclassified sequences</taxon>
        <taxon>metagenomes</taxon>
        <taxon>organismal metagenomes</taxon>
    </lineage>
</organism>
<comment type="caution">
    <text evidence="1">The sequence shown here is derived from an EMBL/GenBank/DDBJ whole genome shotgun (WGS) entry which is preliminary data.</text>
</comment>
<sequence length="50" mass="6142">MEKEKDEESRSINGVEEELEEFRPYNTGKISIILEIWKKRDRKYTLIHLF</sequence>